<dbReference type="SUPFAM" id="SSF56059">
    <property type="entry name" value="Glutathione synthetase ATP-binding domain-like"/>
    <property type="match status" value="1"/>
</dbReference>
<dbReference type="Pfam" id="PF13549">
    <property type="entry name" value="ATP-grasp_5"/>
    <property type="match status" value="1"/>
</dbReference>
<dbReference type="Gene3D" id="3.30.470.20">
    <property type="entry name" value="ATP-grasp fold, B domain"/>
    <property type="match status" value="1"/>
</dbReference>
<keyword evidence="3" id="KW-0436">Ligase</keyword>
<keyword evidence="4" id="KW-1185">Reference proteome</keyword>
<keyword evidence="1" id="KW-0547">Nucleotide-binding</keyword>
<name>A0A160P3V0_STRLU</name>
<keyword evidence="1" id="KW-0067">ATP-binding</keyword>
<evidence type="ECO:0000313" key="4">
    <source>
        <dbReference type="Proteomes" id="UP000217676"/>
    </source>
</evidence>
<dbReference type="EC" id="6.2.1.13" evidence="3"/>
<dbReference type="SUPFAM" id="SSF51735">
    <property type="entry name" value="NAD(P)-binding Rossmann-fold domains"/>
    <property type="match status" value="1"/>
</dbReference>
<dbReference type="PANTHER" id="PTHR42793">
    <property type="entry name" value="COA BINDING DOMAIN CONTAINING PROTEIN"/>
    <property type="match status" value="1"/>
</dbReference>
<dbReference type="Pfam" id="PF13607">
    <property type="entry name" value="Succ_CoA_lig"/>
    <property type="match status" value="1"/>
</dbReference>
<dbReference type="EMBL" id="AP017424">
    <property type="protein sequence ID" value="BAU85233.1"/>
    <property type="molecule type" value="Genomic_DNA"/>
</dbReference>
<dbReference type="Gene3D" id="3.30.1490.20">
    <property type="entry name" value="ATP-grasp fold, A domain"/>
    <property type="match status" value="1"/>
</dbReference>
<dbReference type="GO" id="GO:0046872">
    <property type="term" value="F:metal ion binding"/>
    <property type="evidence" value="ECO:0007669"/>
    <property type="project" value="InterPro"/>
</dbReference>
<dbReference type="InterPro" id="IPR036291">
    <property type="entry name" value="NAD(P)-bd_dom_sf"/>
</dbReference>
<organism evidence="3 4">
    <name type="scientific">Streptomyces laurentii</name>
    <dbReference type="NCBI Taxonomy" id="39478"/>
    <lineage>
        <taxon>Bacteria</taxon>
        <taxon>Bacillati</taxon>
        <taxon>Actinomycetota</taxon>
        <taxon>Actinomycetes</taxon>
        <taxon>Kitasatosporales</taxon>
        <taxon>Streptomycetaceae</taxon>
        <taxon>Streptomyces</taxon>
    </lineage>
</organism>
<dbReference type="InterPro" id="IPR013815">
    <property type="entry name" value="ATP_grasp_subdomain_1"/>
</dbReference>
<evidence type="ECO:0000256" key="1">
    <source>
        <dbReference type="PROSITE-ProRule" id="PRU00409"/>
    </source>
</evidence>
<dbReference type="AlphaFoldDB" id="A0A160P3V0"/>
<dbReference type="Proteomes" id="UP000217676">
    <property type="component" value="Chromosome"/>
</dbReference>
<proteinExistence type="predicted"/>
<dbReference type="Gene3D" id="3.40.50.261">
    <property type="entry name" value="Succinyl-CoA synthetase domains"/>
    <property type="match status" value="2"/>
</dbReference>
<dbReference type="PROSITE" id="PS50975">
    <property type="entry name" value="ATP_GRASP"/>
    <property type="match status" value="1"/>
</dbReference>
<sequence length="780" mass="82805">MLGSTHGTFTSDLRARVVACGEEPAGRTAVHGVAAVEGDTDVSGRPLHAPVPDLDRFFHPEVVAVVGASDTEGRPNTGITRQLIDWAARVGARVVPVHPSRTTVFGLDCVPSVTALEARGESVDLAVLLVADPLPVVEELAATKVRFAVAFASGFAEAGAEGAAAQERLAAAVGRAAESGSGLRLLGPNTNLNAFERFRDDLEGPAIALITQSGHQGRPVFALQELGVRLSHWAPTGNEADLETADFLSYFAHRPEVGAIACYVEGLKDGRAFLLAADQAARRGVPVVAVKVGRTETGARMAASHTGKLTGADRVVDAAMRQFGVIRVDGLDQLQDTAALLARARRPVADGVVVYSISGGTGAHFSDLATAAGLRLPTLSRARQDELHQWIPDYLSVANPVDNGGHPVGDWRGPKIIDAILADPEVGVLVCPITGPFPPMSDKLARDLVDAAERTDKLVCVVWGSPVGTEDAYRTTLLGSSRVATFRTFGNCVTAVKAYLDHHRFTTGYRSPFDEAPRTPSPSLRKARALLRPGERLSEHAAKQLLRAYGIRVPREQLVTSAAAAVRAAGLVGYPVVMKASGARLAHKTELGLVKVGLTSASQVRDAYKELTDIARYEEVDLDGILVCQMIGRGVEMVVGVGRDDLFGPTVTVGLGGVLVEVLDDVAVRVPPFGEREARDMLGDLRGRALLDGVRGAPAADVDALVEVVLRVQRMALELDGELAELDINPLMVLPRGQGLWPWTRSRCAAENRGGVRTCRTYCTPSRTASRGSRSTGPRR</sequence>
<evidence type="ECO:0000313" key="3">
    <source>
        <dbReference type="EMBL" id="BAU85233.1"/>
    </source>
</evidence>
<dbReference type="Pfam" id="PF13380">
    <property type="entry name" value="CoA_binding_2"/>
    <property type="match status" value="1"/>
</dbReference>
<accession>A0A160P3V0</accession>
<dbReference type="SUPFAM" id="SSF52210">
    <property type="entry name" value="Succinyl-CoA synthetase domains"/>
    <property type="match status" value="2"/>
</dbReference>
<gene>
    <name evidence="3" type="ORF">SLA_4345</name>
</gene>
<feature type="domain" description="ATP-grasp" evidence="2">
    <location>
        <begin position="543"/>
        <end position="581"/>
    </location>
</feature>
<dbReference type="InterPro" id="IPR003781">
    <property type="entry name" value="CoA-bd"/>
</dbReference>
<dbReference type="KEGG" id="slau:SLA_4345"/>
<dbReference type="InterPro" id="IPR016102">
    <property type="entry name" value="Succinyl-CoA_synth-like"/>
</dbReference>
<evidence type="ECO:0000259" key="2">
    <source>
        <dbReference type="PROSITE" id="PS50975"/>
    </source>
</evidence>
<reference evidence="3 4" key="1">
    <citation type="journal article" date="2016" name="Genome Announc.">
        <title>Complete Genome Sequence of Thiostrepton-Producing Streptomyces laurentii ATCC 31255.</title>
        <authorList>
            <person name="Doi K."/>
            <person name="Fujino Y."/>
            <person name="Nagayoshi Y."/>
            <person name="Ohshima T."/>
            <person name="Ogata S."/>
        </authorList>
    </citation>
    <scope>NUCLEOTIDE SEQUENCE [LARGE SCALE GENOMIC DNA]</scope>
    <source>
        <strain evidence="3 4">ATCC 31255</strain>
    </source>
</reference>
<dbReference type="Gene3D" id="3.40.50.720">
    <property type="entry name" value="NAD(P)-binding Rossmann-like Domain"/>
    <property type="match status" value="1"/>
</dbReference>
<dbReference type="GO" id="GO:0005524">
    <property type="term" value="F:ATP binding"/>
    <property type="evidence" value="ECO:0007669"/>
    <property type="project" value="UniProtKB-UniRule"/>
</dbReference>
<protein>
    <submittedName>
        <fullName evidence="3">Acetyl-CoA synthetase</fullName>
        <ecNumber evidence="3">6.2.1.13</ecNumber>
    </submittedName>
</protein>
<dbReference type="PANTHER" id="PTHR42793:SF4">
    <property type="entry name" value="BLL6376 PROTEIN"/>
    <property type="match status" value="1"/>
</dbReference>
<dbReference type="GO" id="GO:0043758">
    <property type="term" value="F:acetate-CoA ligase (ADP-forming) activity"/>
    <property type="evidence" value="ECO:0007669"/>
    <property type="project" value="UniProtKB-EC"/>
</dbReference>
<dbReference type="InterPro" id="IPR011761">
    <property type="entry name" value="ATP-grasp"/>
</dbReference>
<dbReference type="InterPro" id="IPR032875">
    <property type="entry name" value="Succ_CoA_lig_flav_dom"/>
</dbReference>
<dbReference type="SMART" id="SM00881">
    <property type="entry name" value="CoA_binding"/>
    <property type="match status" value="1"/>
</dbReference>